<name>A0A9W8E0Z8_9FUNG</name>
<keyword evidence="2" id="KW-0732">Signal</keyword>
<comment type="caution">
    <text evidence="3">The sequence shown here is derived from an EMBL/GenBank/DDBJ whole genome shotgun (WGS) entry which is preliminary data.</text>
</comment>
<feature type="compositionally biased region" description="Polar residues" evidence="1">
    <location>
        <begin position="128"/>
        <end position="144"/>
    </location>
</feature>
<keyword evidence="4" id="KW-1185">Reference proteome</keyword>
<evidence type="ECO:0000313" key="3">
    <source>
        <dbReference type="EMBL" id="KAJ1928017.1"/>
    </source>
</evidence>
<evidence type="ECO:0000256" key="2">
    <source>
        <dbReference type="SAM" id="SignalP"/>
    </source>
</evidence>
<sequence length="242" mass="24857">MKLTLTILVAACVGLALAAEEPVAPVDSNLAAKSYADASLNCFLSPTCQDGTDEECAEHCLRVSVKAYRKCQAKCTNNDGSFNEDQDLLDCFFGCVDIARHQSDFKHRIIDIANASPVIVLHQRRDTTAPSPSLSELATSSDRNAATPSASSSAVSSGASSAPASSATSMVSASSTHPGGYHGSSSSSGGLRPGRHSSTATRPHLATGAWDDFSSDAAAPVARLGNAAAAGTAAILLARQLF</sequence>
<gene>
    <name evidence="3" type="ORF">IWQ60_002432</name>
</gene>
<evidence type="ECO:0008006" key="5">
    <source>
        <dbReference type="Google" id="ProtNLM"/>
    </source>
</evidence>
<feature type="region of interest" description="Disordered" evidence="1">
    <location>
        <begin position="123"/>
        <end position="202"/>
    </location>
</feature>
<feature type="chain" id="PRO_5040872326" description="Extracellular membrane protein CFEM domain-containing protein" evidence="2">
    <location>
        <begin position="19"/>
        <end position="242"/>
    </location>
</feature>
<evidence type="ECO:0000313" key="4">
    <source>
        <dbReference type="Proteomes" id="UP001150569"/>
    </source>
</evidence>
<dbReference type="AlphaFoldDB" id="A0A9W8E0Z8"/>
<evidence type="ECO:0000256" key="1">
    <source>
        <dbReference type="SAM" id="MobiDB-lite"/>
    </source>
</evidence>
<protein>
    <recommendedName>
        <fullName evidence="5">Extracellular membrane protein CFEM domain-containing protein</fullName>
    </recommendedName>
</protein>
<organism evidence="3 4">
    <name type="scientific">Tieghemiomyces parasiticus</name>
    <dbReference type="NCBI Taxonomy" id="78921"/>
    <lineage>
        <taxon>Eukaryota</taxon>
        <taxon>Fungi</taxon>
        <taxon>Fungi incertae sedis</taxon>
        <taxon>Zoopagomycota</taxon>
        <taxon>Kickxellomycotina</taxon>
        <taxon>Dimargaritomycetes</taxon>
        <taxon>Dimargaritales</taxon>
        <taxon>Dimargaritaceae</taxon>
        <taxon>Tieghemiomyces</taxon>
    </lineage>
</organism>
<accession>A0A9W8E0Z8</accession>
<proteinExistence type="predicted"/>
<feature type="compositionally biased region" description="Low complexity" evidence="1">
    <location>
        <begin position="145"/>
        <end position="190"/>
    </location>
</feature>
<feature type="signal peptide" evidence="2">
    <location>
        <begin position="1"/>
        <end position="18"/>
    </location>
</feature>
<reference evidence="3" key="1">
    <citation type="submission" date="2022-07" db="EMBL/GenBank/DDBJ databases">
        <title>Phylogenomic reconstructions and comparative analyses of Kickxellomycotina fungi.</title>
        <authorList>
            <person name="Reynolds N.K."/>
            <person name="Stajich J.E."/>
            <person name="Barry K."/>
            <person name="Grigoriev I.V."/>
            <person name="Crous P."/>
            <person name="Smith M.E."/>
        </authorList>
    </citation>
    <scope>NUCLEOTIDE SEQUENCE</scope>
    <source>
        <strain evidence="3">RSA 861</strain>
    </source>
</reference>
<dbReference type="EMBL" id="JANBPT010000092">
    <property type="protein sequence ID" value="KAJ1928017.1"/>
    <property type="molecule type" value="Genomic_DNA"/>
</dbReference>
<dbReference type="Proteomes" id="UP001150569">
    <property type="component" value="Unassembled WGS sequence"/>
</dbReference>